<dbReference type="PANTHER" id="PTHR11431">
    <property type="entry name" value="FERRITIN"/>
    <property type="match status" value="1"/>
</dbReference>
<dbReference type="GO" id="GO:0004322">
    <property type="term" value="F:ferroxidase activity"/>
    <property type="evidence" value="ECO:0007669"/>
    <property type="project" value="UniProtKB-EC"/>
</dbReference>
<comment type="catalytic activity">
    <reaction evidence="7">
        <text>4 Fe(2+) + O2 + 4 H(+) = 4 Fe(3+) + 2 H2O</text>
        <dbReference type="Rhea" id="RHEA:11148"/>
        <dbReference type="ChEBI" id="CHEBI:15377"/>
        <dbReference type="ChEBI" id="CHEBI:15378"/>
        <dbReference type="ChEBI" id="CHEBI:15379"/>
        <dbReference type="ChEBI" id="CHEBI:29033"/>
        <dbReference type="ChEBI" id="CHEBI:29034"/>
        <dbReference type="EC" id="1.16.3.1"/>
    </reaction>
</comment>
<reference evidence="12" key="1">
    <citation type="submission" date="2025-08" db="UniProtKB">
        <authorList>
            <consortium name="Ensembl"/>
        </authorList>
    </citation>
    <scope>IDENTIFICATION</scope>
</reference>
<feature type="domain" description="Ferritin-like diiron" evidence="11">
    <location>
        <begin position="5"/>
        <end position="151"/>
    </location>
</feature>
<comment type="similarity">
    <text evidence="1 9">Belongs to the ferritin family.</text>
</comment>
<evidence type="ECO:0000256" key="6">
    <source>
        <dbReference type="ARBA" id="ARBA00025111"/>
    </source>
</evidence>
<dbReference type="AlphaFoldDB" id="A0A8C6IIW6"/>
<evidence type="ECO:0000313" key="12">
    <source>
        <dbReference type="Ensembl" id="ENSMSIP00000036235.1"/>
    </source>
</evidence>
<comment type="function">
    <text evidence="6">Stores iron in a soluble, non-toxic, readily available form. Important for iron homeostasis. Has ferroxidase activity. Iron is taken up in the ferrous form and deposited as ferric hydroxides after oxidation.</text>
</comment>
<keyword evidence="2 9" id="KW-0409">Iron storage</keyword>
<reference evidence="12" key="2">
    <citation type="submission" date="2025-09" db="UniProtKB">
        <authorList>
            <consortium name="Ensembl"/>
        </authorList>
    </citation>
    <scope>IDENTIFICATION</scope>
</reference>
<feature type="binding site" evidence="8">
    <location>
        <position position="133"/>
    </location>
    <ligand>
        <name>Fe cation</name>
        <dbReference type="ChEBI" id="CHEBI:24875"/>
        <label>1</label>
    </ligand>
</feature>
<feature type="binding site" evidence="8">
    <location>
        <position position="102"/>
    </location>
    <ligand>
        <name>Fe cation</name>
        <dbReference type="ChEBI" id="CHEBI:24875"/>
        <label>1</label>
    </ligand>
</feature>
<keyword evidence="13" id="KW-1185">Reference proteome</keyword>
<dbReference type="GO" id="GO:0006826">
    <property type="term" value="P:iron ion transport"/>
    <property type="evidence" value="ECO:0007669"/>
    <property type="project" value="InterPro"/>
</dbReference>
<evidence type="ECO:0000256" key="4">
    <source>
        <dbReference type="ARBA" id="ARBA00023002"/>
    </source>
</evidence>
<protein>
    <recommendedName>
        <fullName evidence="9">Ferritin</fullName>
    </recommendedName>
</protein>
<evidence type="ECO:0000256" key="5">
    <source>
        <dbReference type="ARBA" id="ARBA00023004"/>
    </source>
</evidence>
<dbReference type="Gene3D" id="1.20.1260.10">
    <property type="match status" value="1"/>
</dbReference>
<accession>A0A8C6IIW6</accession>
<feature type="region of interest" description="Disordered" evidence="10">
    <location>
        <begin position="141"/>
        <end position="192"/>
    </location>
</feature>
<dbReference type="PROSITE" id="PS50905">
    <property type="entry name" value="FERRITIN_LIKE"/>
    <property type="match status" value="1"/>
</dbReference>
<dbReference type="CDD" id="cd01056">
    <property type="entry name" value="Euk_Ferritin"/>
    <property type="match status" value="1"/>
</dbReference>
<evidence type="ECO:0000256" key="7">
    <source>
        <dbReference type="ARBA" id="ARBA00047990"/>
    </source>
</evidence>
<dbReference type="InterPro" id="IPR009040">
    <property type="entry name" value="Ferritin-like_diiron"/>
</dbReference>
<dbReference type="InterPro" id="IPR012347">
    <property type="entry name" value="Ferritin-like"/>
</dbReference>
<keyword evidence="5 8" id="KW-0408">Iron</keyword>
<dbReference type="Ensembl" id="ENSMSIT00000045624.1">
    <property type="protein sequence ID" value="ENSMSIP00000036235.1"/>
    <property type="gene ID" value="ENSMSIG00000030145.1"/>
</dbReference>
<keyword evidence="4" id="KW-0560">Oxidoreductase</keyword>
<proteinExistence type="inferred from homology"/>
<evidence type="ECO:0000313" key="13">
    <source>
        <dbReference type="Proteomes" id="UP000694415"/>
    </source>
</evidence>
<dbReference type="FunFam" id="1.20.1260.10:FF:000022">
    <property type="entry name" value="Ferritin"/>
    <property type="match status" value="1"/>
</dbReference>
<dbReference type="PANTHER" id="PTHR11431:SF54">
    <property type="entry name" value="FERRITIN"/>
    <property type="match status" value="1"/>
</dbReference>
<dbReference type="GO" id="GO:0008199">
    <property type="term" value="F:ferric iron binding"/>
    <property type="evidence" value="ECO:0007669"/>
    <property type="project" value="InterPro"/>
</dbReference>
<dbReference type="InterPro" id="IPR008331">
    <property type="entry name" value="Ferritin_DPS_dom"/>
</dbReference>
<keyword evidence="3 8" id="KW-0479">Metal-binding</keyword>
<evidence type="ECO:0000256" key="3">
    <source>
        <dbReference type="ARBA" id="ARBA00022723"/>
    </source>
</evidence>
<evidence type="ECO:0000256" key="10">
    <source>
        <dbReference type="SAM" id="MobiDB-lite"/>
    </source>
</evidence>
<evidence type="ECO:0000256" key="2">
    <source>
        <dbReference type="ARBA" id="ARBA00022434"/>
    </source>
</evidence>
<evidence type="ECO:0000256" key="1">
    <source>
        <dbReference type="ARBA" id="ARBA00007513"/>
    </source>
</evidence>
<sequence length="192" mass="22031">MFSCHPFSEECTKALNQVVAYHLHTSHVYFAMAHSFMTGKKETFPFVQHFETLADSRREYANRFLNHLWTRNKKICPPTYEKVDMKEITTPKSALLMAQNMEETLTKILLALKAAARRESDLLKFLTSVLCKQREFKEYLESQLSPPQKGKRKNEKEAQTEQPSTSSGVKGLNLKSKRSKPGDHKATTTSNC</sequence>
<dbReference type="Pfam" id="PF00210">
    <property type="entry name" value="Ferritin"/>
    <property type="match status" value="1"/>
</dbReference>
<dbReference type="Proteomes" id="UP000694415">
    <property type="component" value="Unplaced"/>
</dbReference>
<evidence type="ECO:0000256" key="9">
    <source>
        <dbReference type="RuleBase" id="RU361145"/>
    </source>
</evidence>
<dbReference type="InterPro" id="IPR009078">
    <property type="entry name" value="Ferritin-like_SF"/>
</dbReference>
<dbReference type="GO" id="GO:0005737">
    <property type="term" value="C:cytoplasm"/>
    <property type="evidence" value="ECO:0007669"/>
    <property type="project" value="TreeGrafter"/>
</dbReference>
<organism evidence="12 13">
    <name type="scientific">Mus spicilegus</name>
    <name type="common">Mound-building mouse</name>
    <dbReference type="NCBI Taxonomy" id="10103"/>
    <lineage>
        <taxon>Eukaryota</taxon>
        <taxon>Metazoa</taxon>
        <taxon>Chordata</taxon>
        <taxon>Craniata</taxon>
        <taxon>Vertebrata</taxon>
        <taxon>Euteleostomi</taxon>
        <taxon>Mammalia</taxon>
        <taxon>Eutheria</taxon>
        <taxon>Euarchontoglires</taxon>
        <taxon>Glires</taxon>
        <taxon>Rodentia</taxon>
        <taxon>Myomorpha</taxon>
        <taxon>Muroidea</taxon>
        <taxon>Muridae</taxon>
        <taxon>Murinae</taxon>
        <taxon>Mus</taxon>
        <taxon>Mus</taxon>
    </lineage>
</organism>
<dbReference type="InterPro" id="IPR001519">
    <property type="entry name" value="Ferritin"/>
</dbReference>
<dbReference type="SUPFAM" id="SSF47240">
    <property type="entry name" value="Ferritin-like"/>
    <property type="match status" value="1"/>
</dbReference>
<dbReference type="GeneTree" id="ENSGT00940000170460"/>
<dbReference type="GO" id="GO:0006879">
    <property type="term" value="P:intracellular iron ion homeostasis"/>
    <property type="evidence" value="ECO:0007669"/>
    <property type="project" value="UniProtKB-KW"/>
</dbReference>
<dbReference type="GO" id="GO:0008198">
    <property type="term" value="F:ferrous iron binding"/>
    <property type="evidence" value="ECO:0007669"/>
    <property type="project" value="TreeGrafter"/>
</dbReference>
<evidence type="ECO:0000256" key="8">
    <source>
        <dbReference type="PIRSR" id="PIRSR601519-1"/>
    </source>
</evidence>
<name>A0A8C6IIW6_MUSSI</name>
<comment type="function">
    <text evidence="9">Stores iron in a soluble, non-toxic, readily available form. Important for iron homeostasis. Iron is taken up in the ferrous form and deposited as ferric hydroxides after oxidation.</text>
</comment>
<evidence type="ECO:0000259" key="11">
    <source>
        <dbReference type="PROSITE" id="PS50905"/>
    </source>
</evidence>